<evidence type="ECO:0000313" key="3">
    <source>
        <dbReference type="EMBL" id="BCA26101.1"/>
    </source>
</evidence>
<dbReference type="Gene3D" id="3.30.1500.10">
    <property type="entry name" value="Haem-binding HasA"/>
    <property type="match status" value="1"/>
</dbReference>
<evidence type="ECO:0000313" key="4">
    <source>
        <dbReference type="EMBL" id="MDV3440547.1"/>
    </source>
</evidence>
<dbReference type="AlphaFoldDB" id="A0A679G607"/>
<evidence type="ECO:0000313" key="9">
    <source>
        <dbReference type="Proteomes" id="UP001273935"/>
    </source>
</evidence>
<reference evidence="4 9" key="4">
    <citation type="submission" date="2023-10" db="EMBL/GenBank/DDBJ databases">
        <title>Pseudomonas otitidis isolated from a paediatric patient with cystic fibrosis in Chile.</title>
        <authorList>
            <person name="Amsteins-Romero L."/>
            <person name="Opazo-Capurro A."/>
            <person name="Matus-Kohler M."/>
            <person name="Gonzalez-Rocha G."/>
        </authorList>
    </citation>
    <scope>NUCLEOTIDE SEQUENCE [LARGE SCALE GENOMIC DNA]</scope>
    <source>
        <strain evidence="4 9">P-714</strain>
    </source>
</reference>
<dbReference type="EMBL" id="JAWJUL010000049">
    <property type="protein sequence ID" value="MDV3440547.1"/>
    <property type="molecule type" value="Genomic_DNA"/>
</dbReference>
<feature type="binding site" description="axial binding residue" evidence="1">
    <location>
        <position position="32"/>
    </location>
    <ligand>
        <name>heme</name>
        <dbReference type="ChEBI" id="CHEBI:30413"/>
    </ligand>
    <ligandPart>
        <name>Fe</name>
        <dbReference type="ChEBI" id="CHEBI:18248"/>
    </ligandPart>
</feature>
<keyword evidence="9" id="KW-1185">Reference proteome</keyword>
<reference evidence="2 8" key="1">
    <citation type="submission" date="2019-12" db="EMBL/GenBank/DDBJ databases">
        <title>complete genome sequences of Pseudomonas otitidis str. WP8-S17-CRE-03 isolated from wastewater treatment plant effluent.</title>
        <authorList>
            <person name="Sekizuka T."/>
            <person name="Itokawa K."/>
            <person name="Yatsu K."/>
            <person name="Inamine Y."/>
            <person name="Kuroda M."/>
        </authorList>
    </citation>
    <scope>NUCLEOTIDE SEQUENCE [LARGE SCALE GENOMIC DNA]</scope>
    <source>
        <strain evidence="2 8">WP8-S17-CRE-03</strain>
    </source>
</reference>
<organism evidence="3 7">
    <name type="scientific">Metapseudomonas otitidis</name>
    <dbReference type="NCBI Taxonomy" id="319939"/>
    <lineage>
        <taxon>Bacteria</taxon>
        <taxon>Pseudomonadati</taxon>
        <taxon>Pseudomonadota</taxon>
        <taxon>Gammaproteobacteria</taxon>
        <taxon>Pseudomonadales</taxon>
        <taxon>Pseudomonadaceae</taxon>
        <taxon>Metapseudomonas</taxon>
    </lineage>
</organism>
<dbReference type="GeneID" id="57395286"/>
<dbReference type="RefSeq" id="WP_044410248.1">
    <property type="nucleotide sequence ID" value="NZ_AP022213.1"/>
</dbReference>
<dbReference type="EMBL" id="AP022213">
    <property type="protein sequence ID" value="BBT14029.1"/>
    <property type="molecule type" value="Genomic_DNA"/>
</dbReference>
<accession>A0A679G607</accession>
<dbReference type="SUPFAM" id="SSF54621">
    <property type="entry name" value="Heme-binding protein A (HasA)"/>
    <property type="match status" value="1"/>
</dbReference>
<keyword evidence="1" id="KW-0349">Heme</keyword>
<evidence type="ECO:0000313" key="6">
    <source>
        <dbReference type="Proteomes" id="UP000461288"/>
    </source>
</evidence>
<dbReference type="Proteomes" id="UP000515591">
    <property type="component" value="Chromosome"/>
</dbReference>
<dbReference type="Proteomes" id="UP001273935">
    <property type="component" value="Unassembled WGS sequence"/>
</dbReference>
<feature type="binding site" description="axial binding residue" evidence="1">
    <location>
        <position position="75"/>
    </location>
    <ligand>
        <name>heme</name>
        <dbReference type="ChEBI" id="CHEBI:30413"/>
    </ligand>
    <ligandPart>
        <name>Fe</name>
        <dbReference type="ChEBI" id="CHEBI:18248"/>
    </ligandPart>
</feature>
<reference evidence="5 6" key="2">
    <citation type="submission" date="2019-12" db="EMBL/GenBank/DDBJ databases">
        <title>Draft genome sequence of Pseudomonas otitidis recovered from a chicken carcass.</title>
        <authorList>
            <person name="Vieira T.R."/>
            <person name="Oliviera E.F.C."/>
            <person name="Silva N.M.V."/>
            <person name="Sambrano G.E."/>
            <person name="Cibulski S.P."/>
            <person name="Cardoso M.R.I."/>
        </authorList>
    </citation>
    <scope>NUCLEOTIDE SEQUENCE [LARGE SCALE GENOMIC DNA]</scope>
    <source>
        <strain evidence="5 6">25_K</strain>
    </source>
</reference>
<dbReference type="GO" id="GO:0046872">
    <property type="term" value="F:metal ion binding"/>
    <property type="evidence" value="ECO:0007669"/>
    <property type="project" value="UniProtKB-KW"/>
</dbReference>
<proteinExistence type="predicted"/>
<dbReference type="Pfam" id="PF06438">
    <property type="entry name" value="HasA"/>
    <property type="match status" value="1"/>
</dbReference>
<dbReference type="EMBL" id="WTFN01000162">
    <property type="protein sequence ID" value="MWK60149.1"/>
    <property type="molecule type" value="Genomic_DNA"/>
</dbReference>
<protein>
    <submittedName>
        <fullName evidence="3 5">Heme acquisition protein HasA</fullName>
    </submittedName>
</protein>
<sequence length="200" mass="20281">MSLSISYSATYASWTITDYLADWAGYFGDANHRPGQVQDGVNTGGFYPGALSGTEYALTSPNSDAGFVAEGNLSYSLFSSPAHTLYGNLDSVSLGSDLTKTASGFEFGAGKEEASFSGLGLSSLLSEGHAGAVHQVVYGLMGGNTSALESVLNDLLDDYGVSTASTFDAVAAALAAGPLSVAPAEAVGLQQPLDDLALAA</sequence>
<dbReference type="InterPro" id="IPR036912">
    <property type="entry name" value="HasA_haem-bd_sf"/>
</dbReference>
<dbReference type="KEGG" id="poj:PtoMrB4_00780"/>
<dbReference type="Proteomes" id="UP000501237">
    <property type="component" value="Chromosome"/>
</dbReference>
<dbReference type="InterPro" id="IPR010495">
    <property type="entry name" value="HasA_haem-bd"/>
</dbReference>
<name>A0A679G607_9GAMM</name>
<evidence type="ECO:0000313" key="5">
    <source>
        <dbReference type="EMBL" id="MWK60149.1"/>
    </source>
</evidence>
<keyword evidence="1" id="KW-0479">Metal-binding</keyword>
<dbReference type="PIRSF" id="PIRSF019876">
    <property type="entry name" value="HasA"/>
    <property type="match status" value="1"/>
</dbReference>
<dbReference type="Proteomes" id="UP000461288">
    <property type="component" value="Unassembled WGS sequence"/>
</dbReference>
<evidence type="ECO:0000313" key="8">
    <source>
        <dbReference type="Proteomes" id="UP000515591"/>
    </source>
</evidence>
<keyword evidence="1" id="KW-0408">Iron</keyword>
<evidence type="ECO:0000313" key="7">
    <source>
        <dbReference type="Proteomes" id="UP000501237"/>
    </source>
</evidence>
<gene>
    <name evidence="3" type="primary">hasAp</name>
    <name evidence="5" type="ORF">GO594_29590</name>
    <name evidence="3" type="ORF">PtoMrB4_00780</name>
    <name evidence="4" type="ORF">R0G64_14025</name>
    <name evidence="2" type="ORF">WP8S17C03_00780</name>
</gene>
<reference evidence="3 7" key="3">
    <citation type="journal article" date="2020" name="Microbiol. Resour. Announc.">
        <title>Complete genome sequence of Pseudomonas otitidis strain MrB4, isolated from Lake Biwa in Japan.</title>
        <authorList>
            <person name="Miyazaki K."/>
            <person name="Hase E."/>
            <person name="Maruya T."/>
        </authorList>
    </citation>
    <scope>NUCLEOTIDE SEQUENCE [LARGE SCALE GENOMIC DNA]</scope>
    <source>
        <strain evidence="3 7">MrB4</strain>
    </source>
</reference>
<evidence type="ECO:0000313" key="2">
    <source>
        <dbReference type="EMBL" id="BBT14029.1"/>
    </source>
</evidence>
<dbReference type="EMBL" id="AP022642">
    <property type="protein sequence ID" value="BCA26101.1"/>
    <property type="molecule type" value="Genomic_DNA"/>
</dbReference>
<evidence type="ECO:0000256" key="1">
    <source>
        <dbReference type="PIRSR" id="PIRSR019876-1"/>
    </source>
</evidence>